<proteinExistence type="inferred from homology"/>
<sequence length="1545" mass="176585">MINEIEKSNSKTIERLKELLSYVRHLGILNQKAVFRIDEYKQLNIWEHELKGKIGIQHNIVDTDGIFIWLRIERLKRLAPPSLPKNLIEWVSIENDPESNPHINDKLIKTLPEADVIQLVSDGVIAEIDVIEPLSEQFTDIKNKDVIFRLENIPQVKKDIDTYVSEQWLPWSEEEKPRRETIKLYDSLFSLQQNIEAQGDEQPNELILGIGIARWSCEGHKIDHPLLEKSIEIEIDQKDGAILIHPRNIEPELAISAFFALENPGVDTLLRFSKKHFSELSDDIDFSPYIHESFEPVLRQAATHLSESGIYWPDINPNKENREPNKVSDSLEITDSWVIFAKPRSTTNFVQDIERFQKNLEESDNLVGYIPSPTKKLITELSDKKTILTSGSLDGDSSSSSLTLSSHINKNSELFFPKAFNESQIQIIDRLGENDGVVVQGPPGTGKTHTIANIICHYLATGRSVLVTSKGESALSVLQNQIPEELRSLTISLLSNERQGMKQLETAVQLLAALVSQTNITDLKTEIEASESRVKQLKYEITQIDSEIKEWGLKQLNPIEKQFDDAGTGITAMELAQQVINDSGNHEWLPDELGSSEKYVPSFTDSDISKIKVCRRKVGKDIIYVGKNLPKLQDMLDSANIAAIHSDLLTSIEIENNSKNSHIPPLAVSVERSIERAKNLAKSLKQLSELLDHFEKHDWLEQIYSSGIENIKNDSESSELFASLLNALSSLIRERQKFITTLVEMADVSSCIENAKTALENLVNGKRAFSIFSFGNKDVKEIIYQVSVDGEKPKNEEQWQLVLDYVIFQDEMRKFIIKWNHAGQEFGLPKFTYTYGSLYSEISFIHYLITNTKKITNEWIFISREVSELFPHGIDVSKLARDKVEIVKIIQAIEFNTSRISLGAQRLKLQDLMVKLSQAEGEISEEIRKFIENNIGNPMYSSDKIIQGWQGFVVELNRLNELSSFLSEIELITDKISDSGAPIWSIKLKSEPLLGTDDELTPVDWYGTWQWKRRKQYLYEIDGRDQLKRLSKKRSTLDHDLKKTFSELVRLKTNIGLHMSMTERVQGALMRFLSSLAKIGKGTGKRAPRHRKDAYRAMQDCYSGVPCWIMPTWRISESLPSDFGTFDLVIIDEASQSDITALPAILRAKKLLIVGDDKQVSPTAAFVAEEKILQLKHNFLRDQPFSELFLPGVSIYDLANATFPGQRIMLTEHFRCVEPIIRFSMQFYNEPLIPLRIPKSSEKLIPPLIDVFVKGGLRDERKKVNESEAEAIISEIKTLVSDPKFNGRSIGVISLLGNEQAKYIQDKLLTTLGEDVYQDYQIACGDAATFQGKERDIVFLSMVDSYNPTKDKVTGSSATKREAEQRFNVALSRARDRMYLYRSLQEENLTNESDLRLKILRHFRAPMPQYQHIDNSINLCDSDFERDFYKRLAEKGYNITPQVKVGAFSIDLVIEGENDRRLAIELDGDKYHPPEKWMEDWKRQRTMERVGWQFWRCWGSSYTIDPEGCIDDLVSVLNSMDILPCKRATNTNIYTEQRVYKIENN</sequence>
<evidence type="ECO:0000256" key="2">
    <source>
        <dbReference type="ARBA" id="ARBA00022741"/>
    </source>
</evidence>
<dbReference type="CDD" id="cd18808">
    <property type="entry name" value="SF1_C_Upf1"/>
    <property type="match status" value="1"/>
</dbReference>
<dbReference type="GO" id="GO:0043139">
    <property type="term" value="F:5'-3' DNA helicase activity"/>
    <property type="evidence" value="ECO:0007669"/>
    <property type="project" value="TreeGrafter"/>
</dbReference>
<dbReference type="SUPFAM" id="SSF52980">
    <property type="entry name" value="Restriction endonuclease-like"/>
    <property type="match status" value="1"/>
</dbReference>
<evidence type="ECO:0000256" key="4">
    <source>
        <dbReference type="ARBA" id="ARBA00022806"/>
    </source>
</evidence>
<evidence type="ECO:0000256" key="3">
    <source>
        <dbReference type="ARBA" id="ARBA00022801"/>
    </source>
</evidence>
<feature type="coiled-coil region" evidence="6">
    <location>
        <begin position="520"/>
        <end position="547"/>
    </location>
</feature>
<dbReference type="PANTHER" id="PTHR43788">
    <property type="entry name" value="DNA2/NAM7 HELICASE FAMILY MEMBER"/>
    <property type="match status" value="1"/>
</dbReference>
<protein>
    <submittedName>
        <fullName evidence="10">AAA domain-containing protein</fullName>
    </submittedName>
</protein>
<feature type="coiled-coil region" evidence="6">
    <location>
        <begin position="667"/>
        <end position="697"/>
    </location>
</feature>
<gene>
    <name evidence="10" type="ORF">SAMN05216334_1197</name>
</gene>
<dbReference type="SUPFAM" id="SSF52540">
    <property type="entry name" value="P-loop containing nucleoside triphosphate hydrolases"/>
    <property type="match status" value="1"/>
</dbReference>
<dbReference type="Pfam" id="PF13086">
    <property type="entry name" value="AAA_11"/>
    <property type="match status" value="2"/>
</dbReference>
<reference evidence="10 11" key="1">
    <citation type="submission" date="2016-10" db="EMBL/GenBank/DDBJ databases">
        <authorList>
            <person name="de Groot N.N."/>
        </authorList>
    </citation>
    <scope>NUCLEOTIDE SEQUENCE [LARGE SCALE GENOMIC DNA]</scope>
    <source>
        <strain evidence="10 11">Nm13</strain>
    </source>
</reference>
<dbReference type="InterPro" id="IPR050534">
    <property type="entry name" value="Coronavir_polyprotein_1ab"/>
</dbReference>
<dbReference type="GO" id="GO:0016787">
    <property type="term" value="F:hydrolase activity"/>
    <property type="evidence" value="ECO:0007669"/>
    <property type="project" value="UniProtKB-KW"/>
</dbReference>
<comment type="similarity">
    <text evidence="1">Belongs to the DNA2/NAM7 helicase family.</text>
</comment>
<organism evidence="10 11">
    <name type="scientific">Nitrosomonas ureae</name>
    <dbReference type="NCBI Taxonomy" id="44577"/>
    <lineage>
        <taxon>Bacteria</taxon>
        <taxon>Pseudomonadati</taxon>
        <taxon>Pseudomonadota</taxon>
        <taxon>Betaproteobacteria</taxon>
        <taxon>Nitrosomonadales</taxon>
        <taxon>Nitrosomonadaceae</taxon>
        <taxon>Nitrosomonas</taxon>
    </lineage>
</organism>
<keyword evidence="3" id="KW-0378">Hydrolase</keyword>
<dbReference type="Pfam" id="PF18741">
    <property type="entry name" value="MTES_1575"/>
    <property type="match status" value="1"/>
</dbReference>
<keyword evidence="2" id="KW-0547">Nucleotide-binding</keyword>
<dbReference type="Gene3D" id="3.40.960.10">
    <property type="entry name" value="VSR Endonuclease"/>
    <property type="match status" value="1"/>
</dbReference>
<evidence type="ECO:0000256" key="5">
    <source>
        <dbReference type="ARBA" id="ARBA00022840"/>
    </source>
</evidence>
<feature type="domain" description="DNA2/NAM7 helicase helicase" evidence="7">
    <location>
        <begin position="420"/>
        <end position="579"/>
    </location>
</feature>
<evidence type="ECO:0000313" key="11">
    <source>
        <dbReference type="Proteomes" id="UP000236753"/>
    </source>
</evidence>
<dbReference type="InterPro" id="IPR011335">
    <property type="entry name" value="Restrct_endonuc-II-like"/>
</dbReference>
<keyword evidence="4" id="KW-0347">Helicase</keyword>
<feature type="domain" description="DNA2/NAM7 helicase-like C-terminal" evidence="8">
    <location>
        <begin position="1204"/>
        <end position="1379"/>
    </location>
</feature>
<dbReference type="Gene3D" id="3.40.50.300">
    <property type="entry name" value="P-loop containing nucleotide triphosphate hydrolases"/>
    <property type="match status" value="3"/>
</dbReference>
<dbReference type="InterPro" id="IPR027417">
    <property type="entry name" value="P-loop_NTPase"/>
</dbReference>
<name>A0A1H5WKI7_9PROT</name>
<accession>A0A1H5WKI7</accession>
<evidence type="ECO:0000313" key="10">
    <source>
        <dbReference type="EMBL" id="SEF99437.1"/>
    </source>
</evidence>
<dbReference type="OrthoDB" id="9757917at2"/>
<dbReference type="InterPro" id="IPR041679">
    <property type="entry name" value="DNA2/NAM7-like_C"/>
</dbReference>
<dbReference type="GO" id="GO:0005524">
    <property type="term" value="F:ATP binding"/>
    <property type="evidence" value="ECO:0007669"/>
    <property type="project" value="UniProtKB-KW"/>
</dbReference>
<dbReference type="RefSeq" id="WP_013646279.1">
    <property type="nucleotide sequence ID" value="NZ_FNUX01000019.1"/>
</dbReference>
<dbReference type="EMBL" id="FNUX01000019">
    <property type="protein sequence ID" value="SEF99437.1"/>
    <property type="molecule type" value="Genomic_DNA"/>
</dbReference>
<dbReference type="InterPro" id="IPR047187">
    <property type="entry name" value="SF1_C_Upf1"/>
</dbReference>
<dbReference type="PANTHER" id="PTHR43788:SF8">
    <property type="entry name" value="DNA-BINDING PROTEIN SMUBP-2"/>
    <property type="match status" value="1"/>
</dbReference>
<dbReference type="InterPro" id="IPR049468">
    <property type="entry name" value="Restrct_endonuc-II-like_dom"/>
</dbReference>
<dbReference type="InterPro" id="IPR041677">
    <property type="entry name" value="DNA2/NAM7_AAA_11"/>
</dbReference>
<keyword evidence="6" id="KW-0175">Coiled coil</keyword>
<keyword evidence="5" id="KW-0067">ATP-binding</keyword>
<evidence type="ECO:0000259" key="7">
    <source>
        <dbReference type="Pfam" id="PF13086"/>
    </source>
</evidence>
<feature type="domain" description="Restriction endonuclease type II-like" evidence="9">
    <location>
        <begin position="1424"/>
        <end position="1516"/>
    </location>
</feature>
<evidence type="ECO:0000256" key="1">
    <source>
        <dbReference type="ARBA" id="ARBA00007913"/>
    </source>
</evidence>
<evidence type="ECO:0000259" key="8">
    <source>
        <dbReference type="Pfam" id="PF13087"/>
    </source>
</evidence>
<dbReference type="Pfam" id="PF13087">
    <property type="entry name" value="AAA_12"/>
    <property type="match status" value="1"/>
</dbReference>
<evidence type="ECO:0000259" key="9">
    <source>
        <dbReference type="Pfam" id="PF18741"/>
    </source>
</evidence>
<feature type="domain" description="DNA2/NAM7 helicase helicase" evidence="7">
    <location>
        <begin position="1124"/>
        <end position="1163"/>
    </location>
</feature>
<evidence type="ECO:0000256" key="6">
    <source>
        <dbReference type="SAM" id="Coils"/>
    </source>
</evidence>
<dbReference type="Proteomes" id="UP000236753">
    <property type="component" value="Unassembled WGS sequence"/>
</dbReference>